<keyword evidence="7" id="KW-1185">Reference proteome</keyword>
<dbReference type="PANTHER" id="PTHR30579">
    <property type="entry name" value="TRANSCRIPTIONAL REGULATOR"/>
    <property type="match status" value="1"/>
</dbReference>
<comment type="caution">
    <text evidence="6">The sequence shown here is derived from an EMBL/GenBank/DDBJ whole genome shotgun (WGS) entry which is preliminary data.</text>
</comment>
<dbReference type="Proteomes" id="UP001596056">
    <property type="component" value="Unassembled WGS sequence"/>
</dbReference>
<keyword evidence="4" id="KW-0804">Transcription</keyword>
<dbReference type="Gene3D" id="1.10.10.10">
    <property type="entry name" value="Winged helix-like DNA-binding domain superfamily/Winged helix DNA-binding domain"/>
    <property type="match status" value="1"/>
</dbReference>
<dbReference type="Pfam" id="PF03466">
    <property type="entry name" value="LysR_substrate"/>
    <property type="match status" value="1"/>
</dbReference>
<sequence length="302" mass="32893">MPRNLDLTALRSLVTVADAGGVTRAAGLLNLTQSAVSMQLKRLEESTGLSLIDRSGRGVGLTATGEQLLSYARRMLALNDEAWGRLTRQDVEGEIVLGVPHDIVYPAIPGVLQRFAVEYPRLRVNLLSSFTMKLREEFQRGEVDVILTTEDHVGPGGETLATRPLVWVGAPGGQAWRSRPLRLAFESSCIFRAGAQRALDRAGLPWEMAVESNSSRTVEATVSADLAVHVVIEGNEPPHLERIDHGGALPGLWSVHVNLYARDPARSPAQADLVDLIRKEYRSIGLPRPRPALGEMARSHPA</sequence>
<evidence type="ECO:0000259" key="5">
    <source>
        <dbReference type="PROSITE" id="PS50931"/>
    </source>
</evidence>
<organism evidence="6 7">
    <name type="scientific">Rubellimicrobium aerolatum</name>
    <dbReference type="NCBI Taxonomy" id="490979"/>
    <lineage>
        <taxon>Bacteria</taxon>
        <taxon>Pseudomonadati</taxon>
        <taxon>Pseudomonadota</taxon>
        <taxon>Alphaproteobacteria</taxon>
        <taxon>Rhodobacterales</taxon>
        <taxon>Roseobacteraceae</taxon>
        <taxon>Rubellimicrobium</taxon>
    </lineage>
</organism>
<feature type="domain" description="HTH lysR-type" evidence="5">
    <location>
        <begin position="5"/>
        <end position="62"/>
    </location>
</feature>
<reference evidence="7" key="1">
    <citation type="journal article" date="2019" name="Int. J. Syst. Evol. Microbiol.">
        <title>The Global Catalogue of Microorganisms (GCM) 10K type strain sequencing project: providing services to taxonomists for standard genome sequencing and annotation.</title>
        <authorList>
            <consortium name="The Broad Institute Genomics Platform"/>
            <consortium name="The Broad Institute Genome Sequencing Center for Infectious Disease"/>
            <person name="Wu L."/>
            <person name="Ma J."/>
        </authorList>
    </citation>
    <scope>NUCLEOTIDE SEQUENCE [LARGE SCALE GENOMIC DNA]</scope>
    <source>
        <strain evidence="7">KACC 11588</strain>
    </source>
</reference>
<dbReference type="SUPFAM" id="SSF46785">
    <property type="entry name" value="Winged helix' DNA-binding domain"/>
    <property type="match status" value="1"/>
</dbReference>
<gene>
    <name evidence="6" type="ORF">ACFPOC_08870</name>
</gene>
<dbReference type="InterPro" id="IPR036388">
    <property type="entry name" value="WH-like_DNA-bd_sf"/>
</dbReference>
<evidence type="ECO:0000256" key="1">
    <source>
        <dbReference type="ARBA" id="ARBA00009437"/>
    </source>
</evidence>
<keyword evidence="3" id="KW-0238">DNA-binding</keyword>
<evidence type="ECO:0000256" key="4">
    <source>
        <dbReference type="ARBA" id="ARBA00023163"/>
    </source>
</evidence>
<protein>
    <submittedName>
        <fullName evidence="6">LysR family transcriptional regulator</fullName>
    </submittedName>
</protein>
<dbReference type="InterPro" id="IPR036390">
    <property type="entry name" value="WH_DNA-bd_sf"/>
</dbReference>
<dbReference type="Gene3D" id="3.40.190.10">
    <property type="entry name" value="Periplasmic binding protein-like II"/>
    <property type="match status" value="2"/>
</dbReference>
<evidence type="ECO:0000256" key="3">
    <source>
        <dbReference type="ARBA" id="ARBA00023125"/>
    </source>
</evidence>
<accession>A0ABW0SCB2</accession>
<dbReference type="InterPro" id="IPR050176">
    <property type="entry name" value="LTTR"/>
</dbReference>
<proteinExistence type="inferred from homology"/>
<dbReference type="PRINTS" id="PR00039">
    <property type="entry name" value="HTHLYSR"/>
</dbReference>
<dbReference type="PROSITE" id="PS50931">
    <property type="entry name" value="HTH_LYSR"/>
    <property type="match status" value="1"/>
</dbReference>
<evidence type="ECO:0000313" key="7">
    <source>
        <dbReference type="Proteomes" id="UP001596056"/>
    </source>
</evidence>
<dbReference type="Pfam" id="PF00126">
    <property type="entry name" value="HTH_1"/>
    <property type="match status" value="1"/>
</dbReference>
<evidence type="ECO:0000256" key="2">
    <source>
        <dbReference type="ARBA" id="ARBA00023015"/>
    </source>
</evidence>
<dbReference type="PANTHER" id="PTHR30579:SF7">
    <property type="entry name" value="HTH-TYPE TRANSCRIPTIONAL REGULATOR LRHA-RELATED"/>
    <property type="match status" value="1"/>
</dbReference>
<keyword evidence="2" id="KW-0805">Transcription regulation</keyword>
<evidence type="ECO:0000313" key="6">
    <source>
        <dbReference type="EMBL" id="MFC5566530.1"/>
    </source>
</evidence>
<dbReference type="InterPro" id="IPR005119">
    <property type="entry name" value="LysR_subst-bd"/>
</dbReference>
<dbReference type="SUPFAM" id="SSF53850">
    <property type="entry name" value="Periplasmic binding protein-like II"/>
    <property type="match status" value="1"/>
</dbReference>
<comment type="similarity">
    <text evidence="1">Belongs to the LysR transcriptional regulatory family.</text>
</comment>
<name>A0ABW0SCB2_9RHOB</name>
<dbReference type="RefSeq" id="WP_209840556.1">
    <property type="nucleotide sequence ID" value="NZ_JAGGJP010000008.1"/>
</dbReference>
<dbReference type="InterPro" id="IPR000847">
    <property type="entry name" value="LysR_HTH_N"/>
</dbReference>
<dbReference type="EMBL" id="JBHSNA010000006">
    <property type="protein sequence ID" value="MFC5566530.1"/>
    <property type="molecule type" value="Genomic_DNA"/>
</dbReference>